<dbReference type="SUPFAM" id="SSF56349">
    <property type="entry name" value="DNA breaking-rejoining enzymes"/>
    <property type="match status" value="1"/>
</dbReference>
<gene>
    <name evidence="3" type="ORF">GCM10009838_23830</name>
</gene>
<dbReference type="EMBL" id="BAAAQM010000010">
    <property type="protein sequence ID" value="GAA1965487.1"/>
    <property type="molecule type" value="Genomic_DNA"/>
</dbReference>
<comment type="caution">
    <text evidence="3">The sequence shown here is derived from an EMBL/GenBank/DDBJ whole genome shotgun (WGS) entry which is preliminary data.</text>
</comment>
<sequence length="135" mass="14825">MHPELVAYLRAHIETFGTAPDGRLFVRANGRDIRYATFASLWSKAREAVLSPEQIDSPLGKRPYDLRHAAVSTWLNAGVSAPQVAEWAGHSVDVLLSVYAKCIDGQEERDLRRIDEALTAEPNRRATPEAGAADG</sequence>
<dbReference type="InterPro" id="IPR011010">
    <property type="entry name" value="DNA_brk_join_enz"/>
</dbReference>
<protein>
    <recommendedName>
        <fullName evidence="2">Tyr recombinase domain-containing protein</fullName>
    </recommendedName>
</protein>
<evidence type="ECO:0000313" key="4">
    <source>
        <dbReference type="Proteomes" id="UP001499854"/>
    </source>
</evidence>
<reference evidence="3 4" key="1">
    <citation type="journal article" date="2019" name="Int. J. Syst. Evol. Microbiol.">
        <title>The Global Catalogue of Microorganisms (GCM) 10K type strain sequencing project: providing services to taxonomists for standard genome sequencing and annotation.</title>
        <authorList>
            <consortium name="The Broad Institute Genomics Platform"/>
            <consortium name="The Broad Institute Genome Sequencing Center for Infectious Disease"/>
            <person name="Wu L."/>
            <person name="Ma J."/>
        </authorList>
    </citation>
    <scope>NUCLEOTIDE SEQUENCE [LARGE SCALE GENOMIC DNA]</scope>
    <source>
        <strain evidence="3 4">JCM 16013</strain>
    </source>
</reference>
<evidence type="ECO:0000256" key="1">
    <source>
        <dbReference type="ARBA" id="ARBA00023172"/>
    </source>
</evidence>
<keyword evidence="4" id="KW-1185">Reference proteome</keyword>
<keyword evidence="1" id="KW-0233">DNA recombination</keyword>
<feature type="domain" description="Tyr recombinase" evidence="2">
    <location>
        <begin position="1"/>
        <end position="113"/>
    </location>
</feature>
<dbReference type="InterPro" id="IPR013762">
    <property type="entry name" value="Integrase-like_cat_sf"/>
</dbReference>
<accession>A0ABN2R8U3</accession>
<dbReference type="PROSITE" id="PS51898">
    <property type="entry name" value="TYR_RECOMBINASE"/>
    <property type="match status" value="1"/>
</dbReference>
<proteinExistence type="predicted"/>
<evidence type="ECO:0000259" key="2">
    <source>
        <dbReference type="PROSITE" id="PS51898"/>
    </source>
</evidence>
<name>A0ABN2R8U3_9ACTN</name>
<evidence type="ECO:0000313" key="3">
    <source>
        <dbReference type="EMBL" id="GAA1965487.1"/>
    </source>
</evidence>
<dbReference type="Gene3D" id="1.10.443.10">
    <property type="entry name" value="Intergrase catalytic core"/>
    <property type="match status" value="1"/>
</dbReference>
<organism evidence="3 4">
    <name type="scientific">Catenulispora subtropica</name>
    <dbReference type="NCBI Taxonomy" id="450798"/>
    <lineage>
        <taxon>Bacteria</taxon>
        <taxon>Bacillati</taxon>
        <taxon>Actinomycetota</taxon>
        <taxon>Actinomycetes</taxon>
        <taxon>Catenulisporales</taxon>
        <taxon>Catenulisporaceae</taxon>
        <taxon>Catenulispora</taxon>
    </lineage>
</organism>
<dbReference type="Proteomes" id="UP001499854">
    <property type="component" value="Unassembled WGS sequence"/>
</dbReference>
<dbReference type="InterPro" id="IPR002104">
    <property type="entry name" value="Integrase_catalytic"/>
</dbReference>